<comment type="cofactor">
    <cofactor evidence="13">
        <name>[2Fe-2S] cluster</name>
        <dbReference type="ChEBI" id="CHEBI:190135"/>
    </cofactor>
</comment>
<dbReference type="Gene3D" id="3.10.20.30">
    <property type="match status" value="1"/>
</dbReference>
<keyword evidence="7" id="KW-0001">2Fe-2S</keyword>
<evidence type="ECO:0000256" key="6">
    <source>
        <dbReference type="ARBA" id="ARBA00022532"/>
    </source>
</evidence>
<evidence type="ECO:0000256" key="5">
    <source>
        <dbReference type="ARBA" id="ARBA00022485"/>
    </source>
</evidence>
<dbReference type="InterPro" id="IPR017900">
    <property type="entry name" value="4Fe4S_Fe_S_CS"/>
</dbReference>
<evidence type="ECO:0000256" key="2">
    <source>
        <dbReference type="ARBA" id="ARBA00001966"/>
    </source>
</evidence>
<keyword evidence="10" id="KW-0408">Iron</keyword>
<dbReference type="PROSITE" id="PS51379">
    <property type="entry name" value="4FE4S_FER_2"/>
    <property type="match status" value="1"/>
</dbReference>
<keyword evidence="5" id="KW-0004">4Fe-4S</keyword>
<evidence type="ECO:0000259" key="14">
    <source>
        <dbReference type="PROSITE" id="PS51379"/>
    </source>
</evidence>
<dbReference type="FunFam" id="3.10.20.30:FF:000018">
    <property type="entry name" value="Succinate dehydrogenase iron-sulfur subunit"/>
    <property type="match status" value="1"/>
</dbReference>
<keyword evidence="12" id="KW-0003">3Fe-4S</keyword>
<dbReference type="SUPFAM" id="SSF54292">
    <property type="entry name" value="2Fe-2S ferredoxin-like"/>
    <property type="match status" value="1"/>
</dbReference>
<feature type="domain" description="4Fe-4S ferredoxin-type" evidence="14">
    <location>
        <begin position="145"/>
        <end position="166"/>
    </location>
</feature>
<protein>
    <recommendedName>
        <fullName evidence="4">succinate dehydrogenase</fullName>
        <ecNumber evidence="4">1.3.5.1</ecNumber>
    </recommendedName>
</protein>
<reference evidence="15" key="1">
    <citation type="submission" date="2021-05" db="EMBL/GenBank/DDBJ databases">
        <title>Energy efficiency and biological interactions define the core microbiome of deep oligotrophic groundwater.</title>
        <authorList>
            <person name="Mehrshad M."/>
            <person name="Lopez-Fernandez M."/>
            <person name="Bell E."/>
            <person name="Bernier-Latmani R."/>
            <person name="Bertilsson S."/>
            <person name="Dopson M."/>
        </authorList>
    </citation>
    <scope>NUCLEOTIDE SEQUENCE</scope>
    <source>
        <strain evidence="15">Modern_marine.mb.64</strain>
    </source>
</reference>
<evidence type="ECO:0000256" key="12">
    <source>
        <dbReference type="ARBA" id="ARBA00023291"/>
    </source>
</evidence>
<evidence type="ECO:0000256" key="4">
    <source>
        <dbReference type="ARBA" id="ARBA00012792"/>
    </source>
</evidence>
<dbReference type="Pfam" id="PF13085">
    <property type="entry name" value="Fer2_3"/>
    <property type="match status" value="1"/>
</dbReference>
<evidence type="ECO:0000313" key="16">
    <source>
        <dbReference type="Proteomes" id="UP000777784"/>
    </source>
</evidence>
<evidence type="ECO:0000256" key="9">
    <source>
        <dbReference type="ARBA" id="ARBA00023002"/>
    </source>
</evidence>
<proteinExistence type="inferred from homology"/>
<keyword evidence="9" id="KW-0560">Oxidoreductase</keyword>
<dbReference type="InterPro" id="IPR012675">
    <property type="entry name" value="Beta-grasp_dom_sf"/>
</dbReference>
<dbReference type="InterPro" id="IPR036010">
    <property type="entry name" value="2Fe-2S_ferredoxin-like_sf"/>
</dbReference>
<dbReference type="InterPro" id="IPR009051">
    <property type="entry name" value="Helical_ferredxn"/>
</dbReference>
<keyword evidence="6" id="KW-0816">Tricarboxylic acid cycle</keyword>
<organism evidence="15 16">
    <name type="scientific">Eiseniibacteriota bacterium</name>
    <dbReference type="NCBI Taxonomy" id="2212470"/>
    <lineage>
        <taxon>Bacteria</taxon>
        <taxon>Candidatus Eiseniibacteriota</taxon>
    </lineage>
</organism>
<dbReference type="NCBIfam" id="TIGR00384">
    <property type="entry name" value="dhsB"/>
    <property type="match status" value="1"/>
</dbReference>
<evidence type="ECO:0000256" key="1">
    <source>
        <dbReference type="ARBA" id="ARBA00001927"/>
    </source>
</evidence>
<evidence type="ECO:0000256" key="7">
    <source>
        <dbReference type="ARBA" id="ARBA00022714"/>
    </source>
</evidence>
<dbReference type="GO" id="GO:0006099">
    <property type="term" value="P:tricarboxylic acid cycle"/>
    <property type="evidence" value="ECO:0007669"/>
    <property type="project" value="UniProtKB-KW"/>
</dbReference>
<dbReference type="Gene3D" id="1.10.1060.10">
    <property type="entry name" value="Alpha-helical ferredoxin"/>
    <property type="match status" value="1"/>
</dbReference>
<dbReference type="GO" id="GO:0046872">
    <property type="term" value="F:metal ion binding"/>
    <property type="evidence" value="ECO:0007669"/>
    <property type="project" value="UniProtKB-KW"/>
</dbReference>
<dbReference type="GO" id="GO:0022904">
    <property type="term" value="P:respiratory electron transport chain"/>
    <property type="evidence" value="ECO:0007669"/>
    <property type="project" value="TreeGrafter"/>
</dbReference>
<accession>A0A948W5F7</accession>
<dbReference type="GO" id="GO:0051537">
    <property type="term" value="F:2 iron, 2 sulfur cluster binding"/>
    <property type="evidence" value="ECO:0007669"/>
    <property type="project" value="UniProtKB-KW"/>
</dbReference>
<dbReference type="PANTHER" id="PTHR11921:SF29">
    <property type="entry name" value="SUCCINATE DEHYDROGENASE [UBIQUINONE] IRON-SULFUR SUBUNIT, MITOCHONDRIAL"/>
    <property type="match status" value="1"/>
</dbReference>
<dbReference type="InterPro" id="IPR004489">
    <property type="entry name" value="Succ_DH/fum_Rdtase_Fe-S"/>
</dbReference>
<dbReference type="PANTHER" id="PTHR11921">
    <property type="entry name" value="SUCCINATE DEHYDROGENASE IRON-SULFUR PROTEIN"/>
    <property type="match status" value="1"/>
</dbReference>
<dbReference type="GO" id="GO:0008177">
    <property type="term" value="F:succinate dehydrogenase (quinone) activity"/>
    <property type="evidence" value="ECO:0007669"/>
    <property type="project" value="UniProtKB-EC"/>
</dbReference>
<dbReference type="SUPFAM" id="SSF46548">
    <property type="entry name" value="alpha-helical ferredoxin"/>
    <property type="match status" value="1"/>
</dbReference>
<comment type="caution">
    <text evidence="15">The sequence shown here is derived from an EMBL/GenBank/DDBJ whole genome shotgun (WGS) entry which is preliminary data.</text>
</comment>
<evidence type="ECO:0000256" key="3">
    <source>
        <dbReference type="ARBA" id="ARBA00009433"/>
    </source>
</evidence>
<comment type="cofactor">
    <cofactor evidence="1">
        <name>[3Fe-4S] cluster</name>
        <dbReference type="ChEBI" id="CHEBI:21137"/>
    </cofactor>
</comment>
<dbReference type="NCBIfam" id="NF006391">
    <property type="entry name" value="PRK08640.1"/>
    <property type="match status" value="1"/>
</dbReference>
<sequence>MPDVIRLKIKRQENPNSKSYWEEFEIPYRPQHNIISVLMAIQQNPINAKGEKVAPVVYEANCMEEVCGACTMIINGKVRQACSTLVDNIKQPIVLEPMSKFPLVRDLMVDRDRMFAALRKIRGWIDLDGAYDIHVHAPRVSPKDWEKNYDLSRCMTCGCCMEACPQFFPTSKFIGPAPLGQTWLFNNHPTGKYYKEERLHEIMGVGGITDCGNAQNCVKACPKDIKLTDAIARLGRDTTVQMLKDVFIK</sequence>
<name>A0A948W5F7_UNCEI</name>
<dbReference type="EMBL" id="JAHJDP010000118">
    <property type="protein sequence ID" value="MBU2693262.1"/>
    <property type="molecule type" value="Genomic_DNA"/>
</dbReference>
<gene>
    <name evidence="15" type="primary">sdhB</name>
    <name evidence="15" type="ORF">KJ970_20280</name>
</gene>
<comment type="similarity">
    <text evidence="3">Belongs to the succinate dehydrogenase/fumarate reductase iron-sulfur protein family.</text>
</comment>
<evidence type="ECO:0000313" key="15">
    <source>
        <dbReference type="EMBL" id="MBU2693262.1"/>
    </source>
</evidence>
<evidence type="ECO:0000256" key="8">
    <source>
        <dbReference type="ARBA" id="ARBA00022723"/>
    </source>
</evidence>
<dbReference type="AlphaFoldDB" id="A0A948W5F7"/>
<evidence type="ECO:0000256" key="13">
    <source>
        <dbReference type="ARBA" id="ARBA00034078"/>
    </source>
</evidence>
<dbReference type="PROSITE" id="PS00198">
    <property type="entry name" value="4FE4S_FER_1"/>
    <property type="match status" value="1"/>
</dbReference>
<dbReference type="EC" id="1.3.5.1" evidence="4"/>
<dbReference type="Proteomes" id="UP000777784">
    <property type="component" value="Unassembled WGS sequence"/>
</dbReference>
<dbReference type="InterPro" id="IPR025192">
    <property type="entry name" value="Succ_DH/fum_Rdtase_N"/>
</dbReference>
<dbReference type="InterPro" id="IPR017896">
    <property type="entry name" value="4Fe4S_Fe-S-bd"/>
</dbReference>
<dbReference type="Pfam" id="PF13183">
    <property type="entry name" value="Fer4_8"/>
    <property type="match status" value="1"/>
</dbReference>
<comment type="cofactor">
    <cofactor evidence="2">
        <name>[4Fe-4S] cluster</name>
        <dbReference type="ChEBI" id="CHEBI:49883"/>
    </cofactor>
</comment>
<dbReference type="GO" id="GO:0051538">
    <property type="term" value="F:3 iron, 4 sulfur cluster binding"/>
    <property type="evidence" value="ECO:0007669"/>
    <property type="project" value="UniProtKB-KW"/>
</dbReference>
<dbReference type="GO" id="GO:0051539">
    <property type="term" value="F:4 iron, 4 sulfur cluster binding"/>
    <property type="evidence" value="ECO:0007669"/>
    <property type="project" value="UniProtKB-KW"/>
</dbReference>
<evidence type="ECO:0000256" key="10">
    <source>
        <dbReference type="ARBA" id="ARBA00023004"/>
    </source>
</evidence>
<keyword evidence="11" id="KW-0411">Iron-sulfur</keyword>
<keyword evidence="8" id="KW-0479">Metal-binding</keyword>
<dbReference type="GO" id="GO:0009055">
    <property type="term" value="F:electron transfer activity"/>
    <property type="evidence" value="ECO:0007669"/>
    <property type="project" value="InterPro"/>
</dbReference>
<evidence type="ECO:0000256" key="11">
    <source>
        <dbReference type="ARBA" id="ARBA00023014"/>
    </source>
</evidence>
<dbReference type="InterPro" id="IPR050573">
    <property type="entry name" value="SDH/FRD_Iron-Sulfur"/>
</dbReference>